<protein>
    <recommendedName>
        <fullName evidence="4">DUF2007 domain-containing protein</fullName>
    </recommendedName>
</protein>
<keyword evidence="1" id="KW-0175">Coiled coil</keyword>
<proteinExistence type="predicted"/>
<feature type="coiled-coil region" evidence="1">
    <location>
        <begin position="53"/>
        <end position="80"/>
    </location>
</feature>
<dbReference type="AlphaFoldDB" id="A0A177NEC1"/>
<dbReference type="InterPro" id="IPR046162">
    <property type="entry name" value="DUF6164"/>
</dbReference>
<organism evidence="2 3">
    <name type="scientific">Methylomonas koyamae</name>
    <dbReference type="NCBI Taxonomy" id="702114"/>
    <lineage>
        <taxon>Bacteria</taxon>
        <taxon>Pseudomonadati</taxon>
        <taxon>Pseudomonadota</taxon>
        <taxon>Gammaproteobacteria</taxon>
        <taxon>Methylococcales</taxon>
        <taxon>Methylococcaceae</taxon>
        <taxon>Methylomonas</taxon>
    </lineage>
</organism>
<accession>A0A177NEC1</accession>
<comment type="caution">
    <text evidence="2">The sequence shown here is derived from an EMBL/GenBank/DDBJ whole genome shotgun (WGS) entry which is preliminary data.</text>
</comment>
<name>A0A177NEC1_9GAMM</name>
<evidence type="ECO:0000313" key="3">
    <source>
        <dbReference type="Proteomes" id="UP000077628"/>
    </source>
</evidence>
<dbReference type="STRING" id="702114.A1355_09780"/>
<dbReference type="Pfam" id="PF19661">
    <property type="entry name" value="DUF6164"/>
    <property type="match status" value="1"/>
</dbReference>
<dbReference type="Proteomes" id="UP000077628">
    <property type="component" value="Unassembled WGS sequence"/>
</dbReference>
<evidence type="ECO:0000256" key="1">
    <source>
        <dbReference type="SAM" id="Coils"/>
    </source>
</evidence>
<dbReference type="OrthoDB" id="5569385at2"/>
<sequence>MAVLFFNLRDVPFDEADDIRQLLTEHEIGFYETSAGNWGISTAAIWLYDADDLEQARALCDAYQAERAETQRELYRLRKLQGQHTGFWRHNLGQPLRFLSYSALIAVVGYASVKWLFDLGL</sequence>
<gene>
    <name evidence="2" type="ORF">A1355_09780</name>
</gene>
<reference evidence="3" key="1">
    <citation type="submission" date="2016-03" db="EMBL/GenBank/DDBJ databases">
        <authorList>
            <person name="Heylen K."/>
            <person name="De Vos P."/>
            <person name="Vekeman B."/>
        </authorList>
    </citation>
    <scope>NUCLEOTIDE SEQUENCE [LARGE SCALE GENOMIC DNA]</scope>
    <source>
        <strain evidence="3">R-45383</strain>
    </source>
</reference>
<dbReference type="EMBL" id="LUUK01000185">
    <property type="protein sequence ID" value="OAI16407.1"/>
    <property type="molecule type" value="Genomic_DNA"/>
</dbReference>
<evidence type="ECO:0008006" key="4">
    <source>
        <dbReference type="Google" id="ProtNLM"/>
    </source>
</evidence>
<dbReference type="RefSeq" id="WP_064030311.1">
    <property type="nucleotide sequence ID" value="NZ_LUUK01000185.1"/>
</dbReference>
<evidence type="ECO:0000313" key="2">
    <source>
        <dbReference type="EMBL" id="OAI16407.1"/>
    </source>
</evidence>
<keyword evidence="3" id="KW-1185">Reference proteome</keyword>